<proteinExistence type="predicted"/>
<dbReference type="AlphaFoldDB" id="R0CVK7"/>
<organism evidence="2 3">
    <name type="scientific">Caulobacter vibrioides OR37</name>
    <dbReference type="NCBI Taxonomy" id="1292034"/>
    <lineage>
        <taxon>Bacteria</taxon>
        <taxon>Pseudomonadati</taxon>
        <taxon>Pseudomonadota</taxon>
        <taxon>Alphaproteobacteria</taxon>
        <taxon>Caulobacterales</taxon>
        <taxon>Caulobacteraceae</taxon>
        <taxon>Caulobacter</taxon>
    </lineage>
</organism>
<dbReference type="RefSeq" id="WP_004623352.1">
    <property type="nucleotide sequence ID" value="NZ_APMP01000033.1"/>
</dbReference>
<keyword evidence="1" id="KW-0812">Transmembrane</keyword>
<dbReference type="PATRIC" id="fig|1292034.3.peg.3683"/>
<gene>
    <name evidence="2" type="ORF">OR37_03710</name>
</gene>
<keyword evidence="1" id="KW-0472">Membrane</keyword>
<keyword evidence="1" id="KW-1133">Transmembrane helix</keyword>
<accession>R0CVK7</accession>
<comment type="caution">
    <text evidence="2">The sequence shown here is derived from an EMBL/GenBank/DDBJ whole genome shotgun (WGS) entry which is preliminary data.</text>
</comment>
<sequence length="49" mass="5349" precursor="true">MAYVTYHRTSAVHASAERPVRRFAWGRLLALAATIGLWAAIIAAVRAVL</sequence>
<reference evidence="2 3" key="1">
    <citation type="journal article" date="2013" name="Genome Announc.">
        <title>Draft Genome Sequence for Caulobacter sp. Strain OR37, a Bacterium Tolerant to Heavy Metals.</title>
        <authorList>
            <person name="Utturkar S.M."/>
            <person name="Bollmann A."/>
            <person name="Brzoska R.M."/>
            <person name="Klingeman D.M."/>
            <person name="Epstein S.E."/>
            <person name="Palumbo A.V."/>
            <person name="Brown S.D."/>
        </authorList>
    </citation>
    <scope>NUCLEOTIDE SEQUENCE [LARGE SCALE GENOMIC DNA]</scope>
    <source>
        <strain evidence="2 3">OR37</strain>
    </source>
</reference>
<evidence type="ECO:0000313" key="3">
    <source>
        <dbReference type="Proteomes" id="UP000013063"/>
    </source>
</evidence>
<keyword evidence="3" id="KW-1185">Reference proteome</keyword>
<dbReference type="Proteomes" id="UP000013063">
    <property type="component" value="Unassembled WGS sequence"/>
</dbReference>
<dbReference type="EMBL" id="APMP01000033">
    <property type="protein sequence ID" value="ENZ80395.1"/>
    <property type="molecule type" value="Genomic_DNA"/>
</dbReference>
<evidence type="ECO:0000256" key="1">
    <source>
        <dbReference type="SAM" id="Phobius"/>
    </source>
</evidence>
<evidence type="ECO:0000313" key="2">
    <source>
        <dbReference type="EMBL" id="ENZ80395.1"/>
    </source>
</evidence>
<feature type="transmembrane region" description="Helical" evidence="1">
    <location>
        <begin position="28"/>
        <end position="48"/>
    </location>
</feature>
<name>R0CVK7_CAUVI</name>
<protein>
    <submittedName>
        <fullName evidence="2">Uncharacterized protein</fullName>
    </submittedName>
</protein>